<evidence type="ECO:0000313" key="1">
    <source>
        <dbReference type="EMBL" id="MCD7458154.1"/>
    </source>
</evidence>
<comment type="caution">
    <text evidence="1">The sequence shown here is derived from an EMBL/GenBank/DDBJ whole genome shotgun (WGS) entry which is preliminary data.</text>
</comment>
<protein>
    <submittedName>
        <fullName evidence="1">Uncharacterized protein</fullName>
    </submittedName>
</protein>
<keyword evidence="2" id="KW-1185">Reference proteome</keyword>
<accession>A0ABS8SHY8</accession>
<dbReference type="Proteomes" id="UP000823775">
    <property type="component" value="Unassembled WGS sequence"/>
</dbReference>
<dbReference type="EMBL" id="JACEIK010000501">
    <property type="protein sequence ID" value="MCD7458154.1"/>
    <property type="molecule type" value="Genomic_DNA"/>
</dbReference>
<evidence type="ECO:0000313" key="2">
    <source>
        <dbReference type="Proteomes" id="UP000823775"/>
    </source>
</evidence>
<proteinExistence type="predicted"/>
<gene>
    <name evidence="1" type="ORF">HAX54_037419</name>
</gene>
<name>A0ABS8SHY8_DATST</name>
<organism evidence="1 2">
    <name type="scientific">Datura stramonium</name>
    <name type="common">Jimsonweed</name>
    <name type="synonym">Common thornapple</name>
    <dbReference type="NCBI Taxonomy" id="4076"/>
    <lineage>
        <taxon>Eukaryota</taxon>
        <taxon>Viridiplantae</taxon>
        <taxon>Streptophyta</taxon>
        <taxon>Embryophyta</taxon>
        <taxon>Tracheophyta</taxon>
        <taxon>Spermatophyta</taxon>
        <taxon>Magnoliopsida</taxon>
        <taxon>eudicotyledons</taxon>
        <taxon>Gunneridae</taxon>
        <taxon>Pentapetalae</taxon>
        <taxon>asterids</taxon>
        <taxon>lamiids</taxon>
        <taxon>Solanales</taxon>
        <taxon>Solanaceae</taxon>
        <taxon>Solanoideae</taxon>
        <taxon>Datureae</taxon>
        <taxon>Datura</taxon>
    </lineage>
</organism>
<reference evidence="1 2" key="1">
    <citation type="journal article" date="2021" name="BMC Genomics">
        <title>Datura genome reveals duplications of psychoactive alkaloid biosynthetic genes and high mutation rate following tissue culture.</title>
        <authorList>
            <person name="Rajewski A."/>
            <person name="Carter-House D."/>
            <person name="Stajich J."/>
            <person name="Litt A."/>
        </authorList>
    </citation>
    <scope>NUCLEOTIDE SEQUENCE [LARGE SCALE GENOMIC DNA]</scope>
    <source>
        <strain evidence="1">AR-01</strain>
    </source>
</reference>
<sequence length="148" mass="16476">MEAWSLVDESDVFTSLSKATNEGPMSLNSHTSFSSDTRIPEHIQIFPAFYGTQLIEASDGSGWKPHFNFTGSLNCLWRFYWHFIAVTRAESMVRGSNHEEVSLIITSCGPALLITHISEILTAPNEYTTEVFSEPDQKSLISSDNGVN</sequence>